<dbReference type="Pfam" id="PF00270">
    <property type="entry name" value="DEAD"/>
    <property type="match status" value="1"/>
</dbReference>
<evidence type="ECO:0000256" key="7">
    <source>
        <dbReference type="ARBA" id="ARBA00048954"/>
    </source>
</evidence>
<evidence type="ECO:0000313" key="11">
    <source>
        <dbReference type="Proteomes" id="UP000680116"/>
    </source>
</evidence>
<comment type="cofactor">
    <cofactor evidence="1">
        <name>[4Fe-4S] cluster</name>
        <dbReference type="ChEBI" id="CHEBI:49883"/>
    </cofactor>
</comment>
<dbReference type="Proteomes" id="UP000680116">
    <property type="component" value="Chromosome"/>
</dbReference>
<evidence type="ECO:0000256" key="3">
    <source>
        <dbReference type="ARBA" id="ARBA00022801"/>
    </source>
</evidence>
<dbReference type="PANTHER" id="PTHR11472">
    <property type="entry name" value="DNA REPAIR DEAD HELICASE RAD3/XP-D SUBFAMILY MEMBER"/>
    <property type="match status" value="1"/>
</dbReference>
<keyword evidence="2" id="KW-0547">Nucleotide-binding</keyword>
<dbReference type="EC" id="5.6.2.3" evidence="6"/>
<dbReference type="PANTHER" id="PTHR11472:SF34">
    <property type="entry name" value="REGULATOR OF TELOMERE ELONGATION HELICASE 1"/>
    <property type="match status" value="1"/>
</dbReference>
<evidence type="ECO:0000256" key="8">
    <source>
        <dbReference type="SAM" id="MobiDB-lite"/>
    </source>
</evidence>
<evidence type="ECO:0000313" key="10">
    <source>
        <dbReference type="EMBL" id="CAG4976405.1"/>
    </source>
</evidence>
<evidence type="ECO:0000256" key="1">
    <source>
        <dbReference type="ARBA" id="ARBA00001966"/>
    </source>
</evidence>
<gene>
    <name evidence="10" type="primary">yoaA</name>
    <name evidence="10" type="ORF">LYB30171_02170</name>
</gene>
<dbReference type="Pfam" id="PF13307">
    <property type="entry name" value="Helicase_C_2"/>
    <property type="match status" value="1"/>
</dbReference>
<dbReference type="InterPro" id="IPR045028">
    <property type="entry name" value="DinG/Rad3-like"/>
</dbReference>
<organism evidence="10 11">
    <name type="scientific">Novilysobacter luteus</name>
    <dbReference type="NCBI Taxonomy" id="2822368"/>
    <lineage>
        <taxon>Bacteria</taxon>
        <taxon>Pseudomonadati</taxon>
        <taxon>Pseudomonadota</taxon>
        <taxon>Gammaproteobacteria</taxon>
        <taxon>Lysobacterales</taxon>
        <taxon>Lysobacteraceae</taxon>
        <taxon>Novilysobacter</taxon>
    </lineage>
</organism>
<proteinExistence type="inferred from homology"/>
<dbReference type="InterPro" id="IPR027417">
    <property type="entry name" value="P-loop_NTPase"/>
</dbReference>
<dbReference type="InterPro" id="IPR014013">
    <property type="entry name" value="Helic_SF1/SF2_ATP-bd_DinG/Rad3"/>
</dbReference>
<keyword evidence="3 10" id="KW-0378">Hydrolase</keyword>
<accession>A0ABN7R0A7</accession>
<keyword evidence="11" id="KW-1185">Reference proteome</keyword>
<evidence type="ECO:0000256" key="2">
    <source>
        <dbReference type="ARBA" id="ARBA00022741"/>
    </source>
</evidence>
<feature type="domain" description="Helicase ATP-binding" evidence="9">
    <location>
        <begin position="21"/>
        <end position="297"/>
    </location>
</feature>
<comment type="similarity">
    <text evidence="5">Belongs to the helicase family. DinG subfamily.</text>
</comment>
<dbReference type="GO" id="GO:0003678">
    <property type="term" value="F:DNA helicase activity"/>
    <property type="evidence" value="ECO:0007669"/>
    <property type="project" value="UniProtKB-EC"/>
</dbReference>
<dbReference type="EMBL" id="OU015430">
    <property type="protein sequence ID" value="CAG4976405.1"/>
    <property type="molecule type" value="Genomic_DNA"/>
</dbReference>
<dbReference type="SMART" id="SM00487">
    <property type="entry name" value="DEXDc"/>
    <property type="match status" value="1"/>
</dbReference>
<evidence type="ECO:0000256" key="4">
    <source>
        <dbReference type="ARBA" id="ARBA00022840"/>
    </source>
</evidence>
<evidence type="ECO:0000259" key="9">
    <source>
        <dbReference type="PROSITE" id="PS51193"/>
    </source>
</evidence>
<reference evidence="10 11" key="1">
    <citation type="submission" date="2021-04" db="EMBL/GenBank/DDBJ databases">
        <authorList>
            <person name="Rodrigo-Torres L."/>
            <person name="Arahal R. D."/>
            <person name="Lucena T."/>
        </authorList>
    </citation>
    <scope>NUCLEOTIDE SEQUENCE [LARGE SCALE GENOMIC DNA]</scope>
    <source>
        <strain evidence="10 11">CECT 30171</strain>
    </source>
</reference>
<feature type="region of interest" description="Disordered" evidence="8">
    <location>
        <begin position="368"/>
        <end position="403"/>
    </location>
</feature>
<dbReference type="InterPro" id="IPR014001">
    <property type="entry name" value="Helicase_ATP-bd"/>
</dbReference>
<keyword evidence="10" id="KW-0347">Helicase</keyword>
<evidence type="ECO:0000256" key="5">
    <source>
        <dbReference type="ARBA" id="ARBA00038058"/>
    </source>
</evidence>
<dbReference type="GO" id="GO:0016787">
    <property type="term" value="F:hydrolase activity"/>
    <property type="evidence" value="ECO:0007669"/>
    <property type="project" value="UniProtKB-KW"/>
</dbReference>
<sequence length="697" mass="74890">MGEAGSRLGTASRAALSEGGDLARNIAAFAPRSAQQDLAAAIAGAFDRRGVLLAEAGTGTGKTFAYLVPAILSGLKTIISTGTRALQDQLYHRDLPRVRDALGIGVKTALLKGRANYLCHYRLEQAKGEGRFHSREMAGQFQRIVAWAGRTRMGDLAELEALPDDSPLLPMVTSTADNCLGSECPFFNECFVVQARQRAQAADVVVVNHHLLLADLALKQEGFGEILPGAQAFVIDEAHQLPELAAQFFGEALSARPLVELARDALAECKQAPGALAVLQEPTRALEQAVRGLRAAMDELPVRGTRRRAAEDGNAEAALDGLLDALRTLHAALLPLREAAPGFDSCTARAKEFEQRLLRWRDADGDDAGYVDTDADPDTTPVATDGTTDEDGSPPDDRGPLARDDDASVLWYELTARGFRLSRTPLDVAGPLARHRARSQAAWVFTSATLAIGGRFEHFAIKLGLKEPETLLAPSPFDWPRQALCYLPRGLPEPSARHYTASIIDAVRPVLAASAGRAFVLFASHRALREAAALLRDPADPAPWPLFVQGEAPRPVLLERFRASGNGVLLGAASFREGVDVAGDALSVVVIDKLPFGAPDDPVFEARLEAIRRSGGNPFRDEQLPQAVIALKQGAGRLIRSESDRGVLVLCDPRLVGKSYGRVFMDSLPPLPRTRQLEDVEAFFAPESAVAPAPEMP</sequence>
<dbReference type="PROSITE" id="PS51193">
    <property type="entry name" value="HELICASE_ATP_BIND_2"/>
    <property type="match status" value="1"/>
</dbReference>
<dbReference type="Gene3D" id="3.40.50.300">
    <property type="entry name" value="P-loop containing nucleotide triphosphate hydrolases"/>
    <property type="match status" value="2"/>
</dbReference>
<dbReference type="SMART" id="SM00491">
    <property type="entry name" value="HELICc2"/>
    <property type="match status" value="1"/>
</dbReference>
<protein>
    <recommendedName>
        <fullName evidence="6">DNA 5'-3' helicase</fullName>
        <ecNumber evidence="6">5.6.2.3</ecNumber>
    </recommendedName>
</protein>
<comment type="catalytic activity">
    <reaction evidence="7">
        <text>ATP + H2O = ADP + phosphate + H(+)</text>
        <dbReference type="Rhea" id="RHEA:13065"/>
        <dbReference type="ChEBI" id="CHEBI:15377"/>
        <dbReference type="ChEBI" id="CHEBI:15378"/>
        <dbReference type="ChEBI" id="CHEBI:30616"/>
        <dbReference type="ChEBI" id="CHEBI:43474"/>
        <dbReference type="ChEBI" id="CHEBI:456216"/>
        <dbReference type="EC" id="5.6.2.3"/>
    </reaction>
</comment>
<evidence type="ECO:0000256" key="6">
    <source>
        <dbReference type="ARBA" id="ARBA00044969"/>
    </source>
</evidence>
<keyword evidence="4" id="KW-0067">ATP-binding</keyword>
<name>A0ABN7R0A7_9GAMM</name>
<feature type="compositionally biased region" description="Acidic residues" evidence="8">
    <location>
        <begin position="368"/>
        <end position="377"/>
    </location>
</feature>
<dbReference type="RefSeq" id="WP_215218685.1">
    <property type="nucleotide sequence ID" value="NZ_OU015430.1"/>
</dbReference>
<dbReference type="InterPro" id="IPR011545">
    <property type="entry name" value="DEAD/DEAH_box_helicase_dom"/>
</dbReference>
<dbReference type="SUPFAM" id="SSF52540">
    <property type="entry name" value="P-loop containing nucleoside triphosphate hydrolases"/>
    <property type="match status" value="1"/>
</dbReference>
<dbReference type="InterPro" id="IPR006555">
    <property type="entry name" value="ATP-dep_Helicase_C"/>
</dbReference>